<feature type="non-terminal residue" evidence="1">
    <location>
        <position position="85"/>
    </location>
</feature>
<evidence type="ECO:0000313" key="1">
    <source>
        <dbReference type="EMBL" id="CAJ0568346.1"/>
    </source>
</evidence>
<gene>
    <name evidence="1" type="ORF">MSPICULIGERA_LOCUS6868</name>
</gene>
<dbReference type="Proteomes" id="UP001177023">
    <property type="component" value="Unassembled WGS sequence"/>
</dbReference>
<sequence length="85" mass="9324">MNDDETGLLMTDARIGLQKVDAETDLRIIDAKKSALPAPAIDRAAAATTEVVLPSVVEYEALKQLKHTLEAAKRELEFEIETDKS</sequence>
<accession>A0AA36FUV0</accession>
<keyword evidence="2" id="KW-1185">Reference proteome</keyword>
<evidence type="ECO:0000313" key="2">
    <source>
        <dbReference type="Proteomes" id="UP001177023"/>
    </source>
</evidence>
<name>A0AA36FUV0_9BILA</name>
<reference evidence="1" key="1">
    <citation type="submission" date="2023-06" db="EMBL/GenBank/DDBJ databases">
        <authorList>
            <person name="Delattre M."/>
        </authorList>
    </citation>
    <scope>NUCLEOTIDE SEQUENCE</scope>
    <source>
        <strain evidence="1">AF72</strain>
    </source>
</reference>
<dbReference type="EMBL" id="CATQJA010001719">
    <property type="protein sequence ID" value="CAJ0568346.1"/>
    <property type="molecule type" value="Genomic_DNA"/>
</dbReference>
<proteinExistence type="predicted"/>
<protein>
    <submittedName>
        <fullName evidence="1">Uncharacterized protein</fullName>
    </submittedName>
</protein>
<comment type="caution">
    <text evidence="1">The sequence shown here is derived from an EMBL/GenBank/DDBJ whole genome shotgun (WGS) entry which is preliminary data.</text>
</comment>
<dbReference type="AlphaFoldDB" id="A0AA36FUV0"/>
<organism evidence="1 2">
    <name type="scientific">Mesorhabditis spiculigera</name>
    <dbReference type="NCBI Taxonomy" id="96644"/>
    <lineage>
        <taxon>Eukaryota</taxon>
        <taxon>Metazoa</taxon>
        <taxon>Ecdysozoa</taxon>
        <taxon>Nematoda</taxon>
        <taxon>Chromadorea</taxon>
        <taxon>Rhabditida</taxon>
        <taxon>Rhabditina</taxon>
        <taxon>Rhabditomorpha</taxon>
        <taxon>Rhabditoidea</taxon>
        <taxon>Rhabditidae</taxon>
        <taxon>Mesorhabditinae</taxon>
        <taxon>Mesorhabditis</taxon>
    </lineage>
</organism>